<dbReference type="InterPro" id="IPR000326">
    <property type="entry name" value="PAP2/HPO"/>
</dbReference>
<comment type="caution">
    <text evidence="3">The sequence shown here is derived from an EMBL/GenBank/DDBJ whole genome shotgun (WGS) entry which is preliminary data.</text>
</comment>
<feature type="domain" description="Phosphatidic acid phosphatase type 2/haloperoxidase" evidence="2">
    <location>
        <begin position="94"/>
        <end position="207"/>
    </location>
</feature>
<dbReference type="InterPro" id="IPR001011">
    <property type="entry name" value="Acid_Pase_classA_bac"/>
</dbReference>
<organism evidence="3 4">
    <name type="scientific">Microvirga alba</name>
    <dbReference type="NCBI Taxonomy" id="2791025"/>
    <lineage>
        <taxon>Bacteria</taxon>
        <taxon>Pseudomonadati</taxon>
        <taxon>Pseudomonadota</taxon>
        <taxon>Alphaproteobacteria</taxon>
        <taxon>Hyphomicrobiales</taxon>
        <taxon>Methylobacteriaceae</taxon>
        <taxon>Microvirga</taxon>
    </lineage>
</organism>
<dbReference type="GO" id="GO:0030288">
    <property type="term" value="C:outer membrane-bounded periplasmic space"/>
    <property type="evidence" value="ECO:0007669"/>
    <property type="project" value="InterPro"/>
</dbReference>
<dbReference type="Pfam" id="PF01569">
    <property type="entry name" value="PAP2"/>
    <property type="match status" value="1"/>
</dbReference>
<evidence type="ECO:0000313" key="4">
    <source>
        <dbReference type="Proteomes" id="UP000599312"/>
    </source>
</evidence>
<dbReference type="Gene3D" id="1.20.144.10">
    <property type="entry name" value="Phosphatidic acid phosphatase type 2/haloperoxidase"/>
    <property type="match status" value="1"/>
</dbReference>
<dbReference type="RefSeq" id="WP_196272064.1">
    <property type="nucleotide sequence ID" value="NZ_JADQDO010000005.1"/>
</dbReference>
<dbReference type="SMART" id="SM00014">
    <property type="entry name" value="acidPPc"/>
    <property type="match status" value="1"/>
</dbReference>
<feature type="signal peptide" evidence="1">
    <location>
        <begin position="1"/>
        <end position="22"/>
    </location>
</feature>
<protein>
    <submittedName>
        <fullName evidence="3">Phosphatase PAP2 family protein</fullName>
    </submittedName>
</protein>
<name>A0A931FNI4_9HYPH</name>
<dbReference type="GO" id="GO:0003993">
    <property type="term" value="F:acid phosphatase activity"/>
    <property type="evidence" value="ECO:0007669"/>
    <property type="project" value="InterPro"/>
</dbReference>
<sequence>MKRQALLIAGLLALCLSPATHAVAKDKARLTVVIDTAQVGTPPDAAATAKELASVLSTQAERTPSREELAVADAKQSLSSFLKGMDATADKDGLKKARRLFKEATAALEEALAPVKGRFERPRPFRASAEVKTCQIKLPPSSSFPSTHAGTGTLFAALLAHIAPERKTELEARGLDYGWSRVVCGFHYPSDIEAGRTGGRLAAAALLNDPAFVKRLDNVAPELRGALGL</sequence>
<dbReference type="SUPFAM" id="SSF48317">
    <property type="entry name" value="Acid phosphatase/Vanadium-dependent haloperoxidase"/>
    <property type="match status" value="1"/>
</dbReference>
<dbReference type="Proteomes" id="UP000599312">
    <property type="component" value="Unassembled WGS sequence"/>
</dbReference>
<dbReference type="InterPro" id="IPR036938">
    <property type="entry name" value="PAP2/HPO_sf"/>
</dbReference>
<dbReference type="AlphaFoldDB" id="A0A931FNI4"/>
<dbReference type="PRINTS" id="PR00483">
    <property type="entry name" value="BACPHPHTASE"/>
</dbReference>
<keyword evidence="1" id="KW-0732">Signal</keyword>
<dbReference type="EMBL" id="JADQDO010000005">
    <property type="protein sequence ID" value="MBF9234064.1"/>
    <property type="molecule type" value="Genomic_DNA"/>
</dbReference>
<evidence type="ECO:0000313" key="3">
    <source>
        <dbReference type="EMBL" id="MBF9234064.1"/>
    </source>
</evidence>
<reference evidence="3" key="1">
    <citation type="submission" date="2020-11" db="EMBL/GenBank/DDBJ databases">
        <authorList>
            <person name="Kim M.K."/>
        </authorList>
    </citation>
    <scope>NUCLEOTIDE SEQUENCE</scope>
    <source>
        <strain evidence="3">BT350</strain>
    </source>
</reference>
<dbReference type="PIRSF" id="PIRSF000897">
    <property type="entry name" value="Acid_Ptase_ClsA"/>
    <property type="match status" value="1"/>
</dbReference>
<evidence type="ECO:0000259" key="2">
    <source>
        <dbReference type="SMART" id="SM00014"/>
    </source>
</evidence>
<proteinExistence type="predicted"/>
<keyword evidence="4" id="KW-1185">Reference proteome</keyword>
<evidence type="ECO:0000256" key="1">
    <source>
        <dbReference type="SAM" id="SignalP"/>
    </source>
</evidence>
<feature type="chain" id="PRO_5037334785" evidence="1">
    <location>
        <begin position="23"/>
        <end position="229"/>
    </location>
</feature>
<accession>A0A931FNI4</accession>
<gene>
    <name evidence="3" type="ORF">I2H38_11800</name>
</gene>